<reference evidence="1" key="1">
    <citation type="submission" date="2015-11" db="EMBL/GenBank/DDBJ databases">
        <authorList>
            <person name="Zhang Y."/>
            <person name="Guo Z."/>
        </authorList>
    </citation>
    <scope>NUCLEOTIDE SEQUENCE</scope>
    <source>
        <strain evidence="1">BN30871</strain>
    </source>
</reference>
<dbReference type="EMBL" id="FAXN01000044">
    <property type="protein sequence ID" value="CUV65747.1"/>
    <property type="molecule type" value="Genomic_DNA"/>
</dbReference>
<protein>
    <submittedName>
        <fullName evidence="1">Uncharacterized protein</fullName>
    </submittedName>
</protein>
<gene>
    <name evidence="1" type="ORF">BN3087_430015</name>
</gene>
<organism evidence="1">
    <name type="scientific">Sulfurovum sp. enrichment culture clone C5</name>
    <dbReference type="NCBI Taxonomy" id="497650"/>
    <lineage>
        <taxon>Bacteria</taxon>
        <taxon>Pseudomonadati</taxon>
        <taxon>Campylobacterota</taxon>
        <taxon>Epsilonproteobacteria</taxon>
        <taxon>Campylobacterales</taxon>
        <taxon>Sulfurovaceae</taxon>
        <taxon>Sulfurovum</taxon>
        <taxon>environmental samples</taxon>
    </lineage>
</organism>
<proteinExistence type="predicted"/>
<evidence type="ECO:0000313" key="1">
    <source>
        <dbReference type="EMBL" id="CUV65747.1"/>
    </source>
</evidence>
<dbReference type="AlphaFoldDB" id="A0A0S4XN87"/>
<name>A0A0S4XN87_9BACT</name>
<accession>A0A0S4XN87</accession>
<sequence length="547" mass="64432">MKLIIKEYLSLLKESKELDSLIPELLLAMGHEVISKPHIGVNQFGVDVVSISNNEIYLFTIKQGNIARGDWNTGDQAVKPSLDSILNVYIHTHLEEQYKNLPIKIILATNGDMEQTIKLEWSQYTINNSKDKIKFEFWGGDKLAIEIEEYIFNEFIIPKEQRSLFRKALALIGDTDYDLRDYYQFLDEILFKNELEKESDKVILKALRLVYLSLNIVVYWSQSENNLKPGLLATERTLLNIYEFLYKNNFMKKRKFKEILDKVYEKNFQTIESYCKKIYPLIEVENGLSFRGHDFLQESLILFEQLGILALYGNLYYLLAYTDEDNFDYRKYEGINTHLKLMIKNHKGLYNPVYDEHIIDISLALHLLYLWDEIEFIDEWIYNLISHIEFAYYQGSYFPIDTNNFEDLVECNLGGKKEKKEYIVTSTLIPTLAFWCVKLGLIENYKYLYKVSQEIYKDSTLQIWFADKDIENFVYKMNASSKSGYVFAPLPIYENISQMGDIVEKLKNSGHLIKLENIEMPILYFISSRYFRMPVLPHVLIDSKDIL</sequence>